<reference evidence="1 2" key="1">
    <citation type="submission" date="2016-10" db="EMBL/GenBank/DDBJ databases">
        <title>Genome sequence of the ascomycete fungus Penicillium subrubescens.</title>
        <authorList>
            <person name="De Vries R.P."/>
            <person name="Peng M."/>
            <person name="Dilokpimol A."/>
            <person name="Hilden K."/>
            <person name="Makela M.R."/>
            <person name="Grigoriev I."/>
            <person name="Riley R."/>
            <person name="Granchi Z."/>
        </authorList>
    </citation>
    <scope>NUCLEOTIDE SEQUENCE [LARGE SCALE GENOMIC DNA]</scope>
    <source>
        <strain evidence="1 2">CBS 132785</strain>
    </source>
</reference>
<protein>
    <submittedName>
        <fullName evidence="1">Uncharacterized protein</fullName>
    </submittedName>
</protein>
<comment type="caution">
    <text evidence="1">The sequence shown here is derived from an EMBL/GenBank/DDBJ whole genome shotgun (WGS) entry which is preliminary data.</text>
</comment>
<evidence type="ECO:0000313" key="2">
    <source>
        <dbReference type="Proteomes" id="UP000186955"/>
    </source>
</evidence>
<proteinExistence type="predicted"/>
<dbReference type="Proteomes" id="UP000186955">
    <property type="component" value="Unassembled WGS sequence"/>
</dbReference>
<sequence length="79" mass="8872">MTFQRTHSAGDPWKGDPSTDDYFNNGYCRGLEQVSFSDSQGHFYFSDHAAADLGIGRQLVVDFEVSEQLLQLFNGFSSK</sequence>
<dbReference type="AlphaFoldDB" id="A0A1Q5TM30"/>
<dbReference type="EMBL" id="MNBE01000639">
    <property type="protein sequence ID" value="OKP01270.1"/>
    <property type="molecule type" value="Genomic_DNA"/>
</dbReference>
<keyword evidence="2" id="KW-1185">Reference proteome</keyword>
<name>A0A1Q5TM30_9EURO</name>
<evidence type="ECO:0000313" key="1">
    <source>
        <dbReference type="EMBL" id="OKP01270.1"/>
    </source>
</evidence>
<organism evidence="1 2">
    <name type="scientific">Penicillium subrubescens</name>
    <dbReference type="NCBI Taxonomy" id="1316194"/>
    <lineage>
        <taxon>Eukaryota</taxon>
        <taxon>Fungi</taxon>
        <taxon>Dikarya</taxon>
        <taxon>Ascomycota</taxon>
        <taxon>Pezizomycotina</taxon>
        <taxon>Eurotiomycetes</taxon>
        <taxon>Eurotiomycetidae</taxon>
        <taxon>Eurotiales</taxon>
        <taxon>Aspergillaceae</taxon>
        <taxon>Penicillium</taxon>
    </lineage>
</organism>
<accession>A0A1Q5TM30</accession>
<gene>
    <name evidence="1" type="ORF">PENSUB_7260</name>
</gene>